<dbReference type="GO" id="GO:0005524">
    <property type="term" value="F:ATP binding"/>
    <property type="evidence" value="ECO:0007669"/>
    <property type="project" value="UniProtKB-KW"/>
</dbReference>
<keyword evidence="8" id="KW-1185">Reference proteome</keyword>
<dbReference type="SUPFAM" id="SSF52540">
    <property type="entry name" value="P-loop containing nucleoside triphosphate hydrolases"/>
    <property type="match status" value="1"/>
</dbReference>
<keyword evidence="5 7" id="KW-0067">ATP-binding</keyword>
<evidence type="ECO:0000256" key="3">
    <source>
        <dbReference type="ARBA" id="ARBA00022448"/>
    </source>
</evidence>
<proteinExistence type="inferred from homology"/>
<organism evidence="7 8">
    <name type="scientific">Lichenibacterium ramalinae</name>
    <dbReference type="NCBI Taxonomy" id="2316527"/>
    <lineage>
        <taxon>Bacteria</taxon>
        <taxon>Pseudomonadati</taxon>
        <taxon>Pseudomonadota</taxon>
        <taxon>Alphaproteobacteria</taxon>
        <taxon>Hyphomicrobiales</taxon>
        <taxon>Lichenihabitantaceae</taxon>
        <taxon>Lichenibacterium</taxon>
    </lineage>
</organism>
<dbReference type="PANTHER" id="PTHR43776:SF7">
    <property type="entry name" value="D,D-DIPEPTIDE TRANSPORT ATP-BINDING PROTEIN DDPF-RELATED"/>
    <property type="match status" value="1"/>
</dbReference>
<dbReference type="InterPro" id="IPR013563">
    <property type="entry name" value="Oligopep_ABC_C"/>
</dbReference>
<dbReference type="InterPro" id="IPR003439">
    <property type="entry name" value="ABC_transporter-like_ATP-bd"/>
</dbReference>
<dbReference type="EMBL" id="QYBC01000034">
    <property type="protein sequence ID" value="RYB01601.1"/>
    <property type="molecule type" value="Genomic_DNA"/>
</dbReference>
<dbReference type="Pfam" id="PF08352">
    <property type="entry name" value="oligo_HPY"/>
    <property type="match status" value="1"/>
</dbReference>
<comment type="caution">
    <text evidence="7">The sequence shown here is derived from an EMBL/GenBank/DDBJ whole genome shotgun (WGS) entry which is preliminary data.</text>
</comment>
<dbReference type="OrthoDB" id="8456289at2"/>
<dbReference type="Proteomes" id="UP000289411">
    <property type="component" value="Unassembled WGS sequence"/>
</dbReference>
<evidence type="ECO:0000256" key="5">
    <source>
        <dbReference type="ARBA" id="ARBA00022840"/>
    </source>
</evidence>
<evidence type="ECO:0000256" key="1">
    <source>
        <dbReference type="ARBA" id="ARBA00004417"/>
    </source>
</evidence>
<dbReference type="NCBIfam" id="TIGR01727">
    <property type="entry name" value="oligo_HPY"/>
    <property type="match status" value="1"/>
</dbReference>
<dbReference type="PANTHER" id="PTHR43776">
    <property type="entry name" value="TRANSPORT ATP-BINDING PROTEIN"/>
    <property type="match status" value="1"/>
</dbReference>
<dbReference type="InterPro" id="IPR003593">
    <property type="entry name" value="AAA+_ATPase"/>
</dbReference>
<name>A0A4Q2R6N7_9HYPH</name>
<sequence length="323" mass="33919">MTAPLLEVRNLARDYGGGRGGAPRALDGVSFVLEAGTILGLVGESGSGKSTLARLVAALDRPTAGHVLLDGDDLFALPGRALVRRRRDFQMVFQDPYGALDPRQRVGRIVAEPLHLLAPRPGRAERAALVAAALEAVGLRAGDAGRFPHAFSGGQRQRIAIARALVTRPRLLVADEAVSALDLSVQAQVLNLILDLRDRDGIAVLFITHDLGVVDAVCDRVGVMYRGRIVEAGPVAAVRDRPFHPYTALLAAAEPTIPPVPRVPTSAPPLAGDAADWAGCVFRPRCPLATGRCRAEAPLPRALPAAPGRSVACHHAEAMAGPG</sequence>
<dbReference type="InterPro" id="IPR027417">
    <property type="entry name" value="P-loop_NTPase"/>
</dbReference>
<evidence type="ECO:0000256" key="4">
    <source>
        <dbReference type="ARBA" id="ARBA00022741"/>
    </source>
</evidence>
<dbReference type="Gene3D" id="3.40.50.300">
    <property type="entry name" value="P-loop containing nucleotide triphosphate hydrolases"/>
    <property type="match status" value="1"/>
</dbReference>
<comment type="similarity">
    <text evidence="2">Belongs to the ABC transporter superfamily.</text>
</comment>
<comment type="subcellular location">
    <subcellularLocation>
        <location evidence="1">Cell inner membrane</location>
        <topology evidence="1">Peripheral membrane protein</topology>
    </subcellularLocation>
</comment>
<dbReference type="GO" id="GO:0055085">
    <property type="term" value="P:transmembrane transport"/>
    <property type="evidence" value="ECO:0007669"/>
    <property type="project" value="UniProtKB-ARBA"/>
</dbReference>
<keyword evidence="3" id="KW-0813">Transport</keyword>
<feature type="domain" description="ABC transporter" evidence="6">
    <location>
        <begin position="6"/>
        <end position="251"/>
    </location>
</feature>
<dbReference type="GO" id="GO:0015833">
    <property type="term" value="P:peptide transport"/>
    <property type="evidence" value="ECO:0007669"/>
    <property type="project" value="InterPro"/>
</dbReference>
<dbReference type="AlphaFoldDB" id="A0A4Q2R6N7"/>
<dbReference type="GO" id="GO:0016887">
    <property type="term" value="F:ATP hydrolysis activity"/>
    <property type="evidence" value="ECO:0007669"/>
    <property type="project" value="InterPro"/>
</dbReference>
<dbReference type="GO" id="GO:0005886">
    <property type="term" value="C:plasma membrane"/>
    <property type="evidence" value="ECO:0007669"/>
    <property type="project" value="UniProtKB-SubCell"/>
</dbReference>
<gene>
    <name evidence="7" type="ORF">D3272_25385</name>
</gene>
<evidence type="ECO:0000259" key="6">
    <source>
        <dbReference type="PROSITE" id="PS50893"/>
    </source>
</evidence>
<keyword evidence="4" id="KW-0547">Nucleotide-binding</keyword>
<dbReference type="PROSITE" id="PS50893">
    <property type="entry name" value="ABC_TRANSPORTER_2"/>
    <property type="match status" value="1"/>
</dbReference>
<dbReference type="PROSITE" id="PS00211">
    <property type="entry name" value="ABC_TRANSPORTER_1"/>
    <property type="match status" value="1"/>
</dbReference>
<reference evidence="7 8" key="2">
    <citation type="submission" date="2019-02" db="EMBL/GenBank/DDBJ databases">
        <title>'Lichenibacterium ramalinii' gen. nov. sp. nov., 'Lichenibacterium minor' gen. nov. sp. nov.</title>
        <authorList>
            <person name="Pankratov T."/>
        </authorList>
    </citation>
    <scope>NUCLEOTIDE SEQUENCE [LARGE SCALE GENOMIC DNA]</scope>
    <source>
        <strain evidence="7 8">RmlP001</strain>
    </source>
</reference>
<evidence type="ECO:0000256" key="2">
    <source>
        <dbReference type="ARBA" id="ARBA00005417"/>
    </source>
</evidence>
<dbReference type="RefSeq" id="WP_129222039.1">
    <property type="nucleotide sequence ID" value="NZ_QYBC01000034.1"/>
</dbReference>
<accession>A0A4Q2R6N7</accession>
<dbReference type="CDD" id="cd03257">
    <property type="entry name" value="ABC_NikE_OppD_transporters"/>
    <property type="match status" value="1"/>
</dbReference>
<evidence type="ECO:0000313" key="8">
    <source>
        <dbReference type="Proteomes" id="UP000289411"/>
    </source>
</evidence>
<dbReference type="Pfam" id="PF00005">
    <property type="entry name" value="ABC_tran"/>
    <property type="match status" value="1"/>
</dbReference>
<protein>
    <submittedName>
        <fullName evidence="7">ATP-binding cassette domain-containing protein</fullName>
    </submittedName>
</protein>
<dbReference type="InterPro" id="IPR050319">
    <property type="entry name" value="ABC_transp_ATP-bind"/>
</dbReference>
<evidence type="ECO:0000313" key="7">
    <source>
        <dbReference type="EMBL" id="RYB01601.1"/>
    </source>
</evidence>
<dbReference type="SMART" id="SM00382">
    <property type="entry name" value="AAA"/>
    <property type="match status" value="1"/>
</dbReference>
<reference evidence="7 8" key="1">
    <citation type="submission" date="2018-09" db="EMBL/GenBank/DDBJ databases">
        <authorList>
            <person name="Grouzdev D.S."/>
            <person name="Krutkina M.S."/>
        </authorList>
    </citation>
    <scope>NUCLEOTIDE SEQUENCE [LARGE SCALE GENOMIC DNA]</scope>
    <source>
        <strain evidence="7 8">RmlP001</strain>
    </source>
</reference>
<dbReference type="InterPro" id="IPR017871">
    <property type="entry name" value="ABC_transporter-like_CS"/>
</dbReference>